<dbReference type="AlphaFoldDB" id="A0A3L5TSL5"/>
<sequence>LLESITEGNASYEMPETCRDVMQKIDCLCSVVDDIIVNVCGNATVRTVIESTHLNNSDTDGQYSGSWSVK</sequence>
<dbReference type="EMBL" id="KV586005">
    <property type="protein sequence ID" value="OPL32913.1"/>
    <property type="molecule type" value="Genomic_DNA"/>
</dbReference>
<evidence type="ECO:0000313" key="2">
    <source>
        <dbReference type="Proteomes" id="UP000266721"/>
    </source>
</evidence>
<comment type="caution">
    <text evidence="1">The sequence shown here is derived from an EMBL/GenBank/DDBJ whole genome shotgun (WGS) entry which is preliminary data.</text>
</comment>
<accession>A0A3L5TSL5</accession>
<proteinExistence type="predicted"/>
<organism evidence="1 2">
    <name type="scientific">Mytilus galloprovincialis</name>
    <name type="common">Mediterranean mussel</name>
    <dbReference type="NCBI Taxonomy" id="29158"/>
    <lineage>
        <taxon>Eukaryota</taxon>
        <taxon>Metazoa</taxon>
        <taxon>Spiralia</taxon>
        <taxon>Lophotrochozoa</taxon>
        <taxon>Mollusca</taxon>
        <taxon>Bivalvia</taxon>
        <taxon>Autobranchia</taxon>
        <taxon>Pteriomorphia</taxon>
        <taxon>Mytilida</taxon>
        <taxon>Mytiloidea</taxon>
        <taxon>Mytilidae</taxon>
        <taxon>Mytilinae</taxon>
        <taxon>Mytilus</taxon>
    </lineage>
</organism>
<name>A0A3L5TSL5_MYTGA</name>
<dbReference type="Proteomes" id="UP000266721">
    <property type="component" value="Unassembled WGS sequence"/>
</dbReference>
<gene>
    <name evidence="1" type="ORF">AM593_03489</name>
</gene>
<reference evidence="1 2" key="1">
    <citation type="journal article" date="2016" name="PLoS ONE">
        <title>A First Insight into the Genome of the Filter-Feeder Mussel Mytilus galloprovincialis.</title>
        <authorList>
            <person name="Murgarella M."/>
            <person name="Puiu D."/>
            <person name="Novoa B."/>
            <person name="Figueras A."/>
            <person name="Posada D."/>
            <person name="Canchaya C."/>
        </authorList>
    </citation>
    <scope>NUCLEOTIDE SEQUENCE [LARGE SCALE GENOMIC DNA]</scope>
    <source>
        <tissue evidence="1">Muscle</tissue>
    </source>
</reference>
<protein>
    <submittedName>
        <fullName evidence="1">Uncharacterized protein</fullName>
    </submittedName>
</protein>
<evidence type="ECO:0000313" key="1">
    <source>
        <dbReference type="EMBL" id="OPL32913.1"/>
    </source>
</evidence>
<feature type="non-terminal residue" evidence="1">
    <location>
        <position position="1"/>
    </location>
</feature>
<keyword evidence="2" id="KW-1185">Reference proteome</keyword>